<keyword evidence="11" id="KW-0234">DNA repair</keyword>
<dbReference type="CDD" id="cd10030">
    <property type="entry name" value="UDG-F4_TTUDGA_SPO1dp_like"/>
    <property type="match status" value="1"/>
</dbReference>
<comment type="similarity">
    <text evidence="2">Belongs to the uracil-DNA glycosylase (UDG) superfamily. Type 4 (UDGa) family.</text>
</comment>
<dbReference type="STRING" id="59920.PMN2A_0108"/>
<dbReference type="PhylomeDB" id="Q46LM8"/>
<dbReference type="OrthoDB" id="5290748at2"/>
<evidence type="ECO:0000256" key="2">
    <source>
        <dbReference type="ARBA" id="ARBA00006521"/>
    </source>
</evidence>
<keyword evidence="7" id="KW-0227">DNA damage</keyword>
<evidence type="ECO:0000256" key="1">
    <source>
        <dbReference type="ARBA" id="ARBA00001400"/>
    </source>
</evidence>
<dbReference type="Proteomes" id="UP000002535">
    <property type="component" value="Chromosome"/>
</dbReference>
<dbReference type="InterPro" id="IPR051536">
    <property type="entry name" value="UDG_Type-4/5"/>
</dbReference>
<keyword evidence="5" id="KW-0004">4Fe-4S</keyword>
<dbReference type="GO" id="GO:0046872">
    <property type="term" value="F:metal ion binding"/>
    <property type="evidence" value="ECO:0007669"/>
    <property type="project" value="UniProtKB-KW"/>
</dbReference>
<dbReference type="NCBIfam" id="TIGR00758">
    <property type="entry name" value="UDG_fam4"/>
    <property type="match status" value="1"/>
</dbReference>
<dbReference type="SMART" id="SM00986">
    <property type="entry name" value="UDG"/>
    <property type="match status" value="1"/>
</dbReference>
<evidence type="ECO:0000256" key="4">
    <source>
        <dbReference type="ARBA" id="ARBA00019403"/>
    </source>
</evidence>
<dbReference type="KEGG" id="pmn:PMN2A_0108"/>
<accession>Q46LM8</accession>
<dbReference type="InterPro" id="IPR036895">
    <property type="entry name" value="Uracil-DNA_glycosylase-like_sf"/>
</dbReference>
<keyword evidence="10" id="KW-0411">Iron-sulfur</keyword>
<keyword evidence="8" id="KW-0378">Hydrolase</keyword>
<dbReference type="SMART" id="SM00987">
    <property type="entry name" value="UreE_C"/>
    <property type="match status" value="1"/>
</dbReference>
<evidence type="ECO:0000256" key="3">
    <source>
        <dbReference type="ARBA" id="ARBA00012030"/>
    </source>
</evidence>
<evidence type="ECO:0000256" key="11">
    <source>
        <dbReference type="ARBA" id="ARBA00023204"/>
    </source>
</evidence>
<evidence type="ECO:0000313" key="14">
    <source>
        <dbReference type="Proteomes" id="UP000002535"/>
    </source>
</evidence>
<dbReference type="HOGENOM" id="CLU_044815_1_3_3"/>
<evidence type="ECO:0000256" key="5">
    <source>
        <dbReference type="ARBA" id="ARBA00022485"/>
    </source>
</evidence>
<dbReference type="Gene3D" id="3.40.470.10">
    <property type="entry name" value="Uracil-DNA glycosylase-like domain"/>
    <property type="match status" value="1"/>
</dbReference>
<dbReference type="GO" id="GO:0006281">
    <property type="term" value="P:DNA repair"/>
    <property type="evidence" value="ECO:0007669"/>
    <property type="project" value="UniProtKB-KW"/>
</dbReference>
<protein>
    <recommendedName>
        <fullName evidence="4">Type-4 uracil-DNA glycosylase</fullName>
        <ecNumber evidence="3">3.2.2.27</ecNumber>
    </recommendedName>
</protein>
<evidence type="ECO:0000259" key="12">
    <source>
        <dbReference type="SMART" id="SM00986"/>
    </source>
</evidence>
<dbReference type="PANTHER" id="PTHR33693:SF1">
    <property type="entry name" value="TYPE-4 URACIL-DNA GLYCOSYLASE"/>
    <property type="match status" value="1"/>
</dbReference>
<dbReference type="GO" id="GO:0051539">
    <property type="term" value="F:4 iron, 4 sulfur cluster binding"/>
    <property type="evidence" value="ECO:0007669"/>
    <property type="project" value="UniProtKB-KW"/>
</dbReference>
<reference evidence="13 14" key="1">
    <citation type="journal article" date="2007" name="PLoS Genet.">
        <title>Patterns and implications of gene gain and loss in the evolution of Prochlorococcus.</title>
        <authorList>
            <person name="Kettler G.C."/>
            <person name="Martiny A.C."/>
            <person name="Huang K."/>
            <person name="Zucker J."/>
            <person name="Coleman M.L."/>
            <person name="Rodrigue S."/>
            <person name="Chen F."/>
            <person name="Lapidus A."/>
            <person name="Ferriera S."/>
            <person name="Johnson J."/>
            <person name="Steglich C."/>
            <person name="Church G.M."/>
            <person name="Richardson P."/>
            <person name="Chisholm S.W."/>
        </authorList>
    </citation>
    <scope>NUCLEOTIDE SEQUENCE [LARGE SCALE GENOMIC DNA]</scope>
    <source>
        <strain evidence="13 14">NATL2A</strain>
    </source>
</reference>
<evidence type="ECO:0000256" key="7">
    <source>
        <dbReference type="ARBA" id="ARBA00022763"/>
    </source>
</evidence>
<dbReference type="EMBL" id="CP000095">
    <property type="protein sequence ID" value="AAZ57600.1"/>
    <property type="molecule type" value="Genomic_DNA"/>
</dbReference>
<dbReference type="SUPFAM" id="SSF52141">
    <property type="entry name" value="Uracil-DNA glycosylase-like"/>
    <property type="match status" value="1"/>
</dbReference>
<keyword evidence="14" id="KW-1185">Reference proteome</keyword>
<evidence type="ECO:0000256" key="8">
    <source>
        <dbReference type="ARBA" id="ARBA00022801"/>
    </source>
</evidence>
<feature type="domain" description="Uracil-DNA glycosylase-like" evidence="12">
    <location>
        <begin position="26"/>
        <end position="178"/>
    </location>
</feature>
<dbReference type="GO" id="GO:0004844">
    <property type="term" value="F:uracil DNA N-glycosylase activity"/>
    <property type="evidence" value="ECO:0007669"/>
    <property type="project" value="UniProtKB-EC"/>
</dbReference>
<evidence type="ECO:0000256" key="6">
    <source>
        <dbReference type="ARBA" id="ARBA00022723"/>
    </source>
</evidence>
<sequence>MTINISSDKNVSKVSDLDNSINKIVVSRGNPFAKLMIIGEAPGAKEEEIGEPFVGRSGKLLDKLLQNAGIDINQDVYFCNVIKCRPPKNRRPTKIEIQENLPWLYQQIKLVNPSVIVLVGATALEAILKIKSPISILRGEWIDWEGKLVMPVFHPSYLLRNPSKEEGKPMSLTKSDFLKIKEKIDFL</sequence>
<evidence type="ECO:0000256" key="10">
    <source>
        <dbReference type="ARBA" id="ARBA00023014"/>
    </source>
</evidence>
<dbReference type="EC" id="3.2.2.27" evidence="3"/>
<dbReference type="RefSeq" id="WP_011293642.1">
    <property type="nucleotide sequence ID" value="NC_007335.2"/>
</dbReference>
<name>Q46LM8_PROMT</name>
<comment type="catalytic activity">
    <reaction evidence="1">
        <text>Hydrolyzes single-stranded DNA or mismatched double-stranded DNA and polynucleotides, releasing free uracil.</text>
        <dbReference type="EC" id="3.2.2.27"/>
    </reaction>
</comment>
<proteinExistence type="inferred from homology"/>
<evidence type="ECO:0000313" key="13">
    <source>
        <dbReference type="EMBL" id="AAZ57600.1"/>
    </source>
</evidence>
<dbReference type="AlphaFoldDB" id="Q46LM8"/>
<dbReference type="InterPro" id="IPR005273">
    <property type="entry name" value="Ura-DNA_glyco_family4"/>
</dbReference>
<keyword evidence="9" id="KW-0408">Iron</keyword>
<dbReference type="PANTHER" id="PTHR33693">
    <property type="entry name" value="TYPE-5 URACIL-DNA GLYCOSYLASE"/>
    <property type="match status" value="1"/>
</dbReference>
<evidence type="ECO:0000256" key="9">
    <source>
        <dbReference type="ARBA" id="ARBA00023004"/>
    </source>
</evidence>
<dbReference type="Pfam" id="PF03167">
    <property type="entry name" value="UDG"/>
    <property type="match status" value="1"/>
</dbReference>
<organism evidence="13 14">
    <name type="scientific">Prochlorococcus marinus (strain NATL2A)</name>
    <dbReference type="NCBI Taxonomy" id="59920"/>
    <lineage>
        <taxon>Bacteria</taxon>
        <taxon>Bacillati</taxon>
        <taxon>Cyanobacteriota</taxon>
        <taxon>Cyanophyceae</taxon>
        <taxon>Synechococcales</taxon>
        <taxon>Prochlorococcaceae</taxon>
        <taxon>Prochlorococcus</taxon>
    </lineage>
</organism>
<keyword evidence="6" id="KW-0479">Metal-binding</keyword>
<dbReference type="InterPro" id="IPR005122">
    <property type="entry name" value="Uracil-DNA_glycosylase-like"/>
</dbReference>
<gene>
    <name evidence="13" type="ordered locus">PMN2A_0108</name>
</gene>